<evidence type="ECO:0000259" key="2">
    <source>
        <dbReference type="PROSITE" id="PS50110"/>
    </source>
</evidence>
<comment type="caution">
    <text evidence="1">Lacks conserved residue(s) required for the propagation of feature annotation.</text>
</comment>
<evidence type="ECO:0000313" key="3">
    <source>
        <dbReference type="EMBL" id="MFD1428304.1"/>
    </source>
</evidence>
<dbReference type="PANTHER" id="PTHR43384">
    <property type="entry name" value="SEPTUM SITE-DETERMINING PROTEIN MIND HOMOLOG, CHLOROPLASTIC-RELATED"/>
    <property type="match status" value="1"/>
</dbReference>
<dbReference type="EMBL" id="JBHTNU010000020">
    <property type="protein sequence ID" value="MFD1428304.1"/>
    <property type="molecule type" value="Genomic_DNA"/>
</dbReference>
<dbReference type="SUPFAM" id="SSF52172">
    <property type="entry name" value="CheY-like"/>
    <property type="match status" value="1"/>
</dbReference>
<dbReference type="SUPFAM" id="SSF52540">
    <property type="entry name" value="P-loop containing nucleoside triphosphate hydrolases"/>
    <property type="match status" value="1"/>
</dbReference>
<keyword evidence="4" id="KW-1185">Reference proteome</keyword>
<dbReference type="Gene3D" id="3.40.50.300">
    <property type="entry name" value="P-loop containing nucleotide triphosphate hydrolases"/>
    <property type="match status" value="1"/>
</dbReference>
<dbReference type="InterPro" id="IPR027417">
    <property type="entry name" value="P-loop_NTPase"/>
</dbReference>
<dbReference type="Pfam" id="PF13614">
    <property type="entry name" value="AAA_31"/>
    <property type="match status" value="1"/>
</dbReference>
<dbReference type="InterPro" id="IPR050625">
    <property type="entry name" value="ParA/MinD_ATPase"/>
</dbReference>
<dbReference type="RefSeq" id="WP_380167078.1">
    <property type="nucleotide sequence ID" value="NZ_JBHTNU010000020.1"/>
</dbReference>
<comment type="caution">
    <text evidence="3">The sequence shown here is derived from an EMBL/GenBank/DDBJ whole genome shotgun (WGS) entry which is preliminary data.</text>
</comment>
<organism evidence="3 4">
    <name type="scientific">Kroppenstedtia sanguinis</name>
    <dbReference type="NCBI Taxonomy" id="1380684"/>
    <lineage>
        <taxon>Bacteria</taxon>
        <taxon>Bacillati</taxon>
        <taxon>Bacillota</taxon>
        <taxon>Bacilli</taxon>
        <taxon>Bacillales</taxon>
        <taxon>Thermoactinomycetaceae</taxon>
        <taxon>Kroppenstedtia</taxon>
    </lineage>
</organism>
<evidence type="ECO:0000313" key="4">
    <source>
        <dbReference type="Proteomes" id="UP001597282"/>
    </source>
</evidence>
<dbReference type="Proteomes" id="UP001597282">
    <property type="component" value="Unassembled WGS sequence"/>
</dbReference>
<sequence>MGAQEKVLIISDDATLAEDFRSKVAAEFPQNQVIESSEVRREIVRLKPDIVLLHEQKEGTSIQLLPYISKEVPDALTIFITERRDPIRTRDVNRAGAFDILFLPDEIHALDDVLSQAVKALKNKSAQDEAAATFSWAQGQVVTFYSGKGGSGRSLIASTLAQTIGLDSNASVLLVDLNLQYGGLETILKIDSGRNIFDLDPVLNELNDNHIRSVTTVEASSQIEVLPSPRNAEIAEQITEDHVQRLLRTARLYYDYILVDLPTEMTTLSYTVLEESDHIFYVMIPDMLSMSVFRTVLDLFSKLGIDPNDRLQMVLNRINRDTEISHKDVNRHFLFPVIANLREDSKKIQQLINQGGLVRNSRRERGISFFARDVQKLAGWLLKQQNSQMV</sequence>
<proteinExistence type="predicted"/>
<dbReference type="Gene3D" id="3.40.50.2300">
    <property type="match status" value="1"/>
</dbReference>
<evidence type="ECO:0000256" key="1">
    <source>
        <dbReference type="PROSITE-ProRule" id="PRU00169"/>
    </source>
</evidence>
<dbReference type="InterPro" id="IPR025669">
    <property type="entry name" value="AAA_dom"/>
</dbReference>
<protein>
    <submittedName>
        <fullName evidence="3">AAA family ATPase</fullName>
    </submittedName>
</protein>
<accession>A0ABW4CEC1</accession>
<dbReference type="PANTHER" id="PTHR43384:SF13">
    <property type="entry name" value="SLR0110 PROTEIN"/>
    <property type="match status" value="1"/>
</dbReference>
<dbReference type="PROSITE" id="PS50110">
    <property type="entry name" value="RESPONSE_REGULATORY"/>
    <property type="match status" value="1"/>
</dbReference>
<dbReference type="InterPro" id="IPR011006">
    <property type="entry name" value="CheY-like_superfamily"/>
</dbReference>
<reference evidence="4" key="1">
    <citation type="journal article" date="2019" name="Int. J. Syst. Evol. Microbiol.">
        <title>The Global Catalogue of Microorganisms (GCM) 10K type strain sequencing project: providing services to taxonomists for standard genome sequencing and annotation.</title>
        <authorList>
            <consortium name="The Broad Institute Genomics Platform"/>
            <consortium name="The Broad Institute Genome Sequencing Center for Infectious Disease"/>
            <person name="Wu L."/>
            <person name="Ma J."/>
        </authorList>
    </citation>
    <scope>NUCLEOTIDE SEQUENCE [LARGE SCALE GENOMIC DNA]</scope>
    <source>
        <strain evidence="4">S1</strain>
    </source>
</reference>
<name>A0ABW4CEC1_9BACL</name>
<feature type="domain" description="Response regulatory" evidence="2">
    <location>
        <begin position="6"/>
        <end position="118"/>
    </location>
</feature>
<dbReference type="InterPro" id="IPR001789">
    <property type="entry name" value="Sig_transdc_resp-reg_receiver"/>
</dbReference>
<gene>
    <name evidence="3" type="ORF">ACFQ4Y_15470</name>
</gene>